<dbReference type="GO" id="GO:0034338">
    <property type="term" value="F:short-chain carboxylesterase activity"/>
    <property type="evidence" value="ECO:0007669"/>
    <property type="project" value="TreeGrafter"/>
</dbReference>
<comment type="caution">
    <text evidence="4">The sequence shown here is derived from an EMBL/GenBank/DDBJ whole genome shotgun (WGS) entry which is preliminary data.</text>
</comment>
<feature type="active site" description="Charge relay system" evidence="2">
    <location>
        <position position="276"/>
    </location>
</feature>
<feature type="active site" description="Charge relay system" evidence="2">
    <location>
        <position position="148"/>
    </location>
</feature>
<dbReference type="SUPFAM" id="SSF53474">
    <property type="entry name" value="alpha/beta-Hydrolases"/>
    <property type="match status" value="1"/>
</dbReference>
<dbReference type="GO" id="GO:0047372">
    <property type="term" value="F:monoacylglycerol lipase activity"/>
    <property type="evidence" value="ECO:0007669"/>
    <property type="project" value="TreeGrafter"/>
</dbReference>
<evidence type="ECO:0000259" key="3">
    <source>
        <dbReference type="Pfam" id="PF00561"/>
    </source>
</evidence>
<dbReference type="PANTHER" id="PTHR10794:SF94">
    <property type="entry name" value="ESTERASE YHET-RELATED"/>
    <property type="match status" value="1"/>
</dbReference>
<evidence type="ECO:0000313" key="5">
    <source>
        <dbReference type="Proteomes" id="UP000297475"/>
    </source>
</evidence>
<dbReference type="Pfam" id="PF00561">
    <property type="entry name" value="Abhydrolase_1"/>
    <property type="match status" value="1"/>
</dbReference>
<gene>
    <name evidence="4" type="ORF">E4656_00320</name>
</gene>
<organism evidence="4 5">
    <name type="scientific">Natronospirillum operosum</name>
    <dbReference type="NCBI Taxonomy" id="2759953"/>
    <lineage>
        <taxon>Bacteria</taxon>
        <taxon>Pseudomonadati</taxon>
        <taxon>Pseudomonadota</taxon>
        <taxon>Gammaproteobacteria</taxon>
        <taxon>Oceanospirillales</taxon>
        <taxon>Natronospirillaceae</taxon>
        <taxon>Natronospirillum</taxon>
    </lineage>
</organism>
<dbReference type="PIRSF" id="PIRSF005211">
    <property type="entry name" value="Ab_hydro_YheT"/>
    <property type="match status" value="1"/>
</dbReference>
<dbReference type="Gene3D" id="3.40.50.1820">
    <property type="entry name" value="alpha/beta hydrolase"/>
    <property type="match status" value="1"/>
</dbReference>
<keyword evidence="5" id="KW-1185">Reference proteome</keyword>
<evidence type="ECO:0000256" key="2">
    <source>
        <dbReference type="PIRSR" id="PIRSR005211-1"/>
    </source>
</evidence>
<dbReference type="AlphaFoldDB" id="A0A4Z0WGS6"/>
<dbReference type="RefSeq" id="WP_135480141.1">
    <property type="nucleotide sequence ID" value="NZ_SRMF01000001.1"/>
</dbReference>
<feature type="domain" description="AB hydrolase-1" evidence="3">
    <location>
        <begin position="69"/>
        <end position="310"/>
    </location>
</feature>
<protein>
    <submittedName>
        <fullName evidence="4">Alpha/beta fold hydrolase</fullName>
    </submittedName>
</protein>
<proteinExistence type="inferred from homology"/>
<dbReference type="InterPro" id="IPR000073">
    <property type="entry name" value="AB_hydrolase_1"/>
</dbReference>
<dbReference type="Proteomes" id="UP000297475">
    <property type="component" value="Unassembled WGS sequence"/>
</dbReference>
<name>A0A4Z0WGS6_9GAMM</name>
<reference evidence="4 5" key="1">
    <citation type="submission" date="2019-04" db="EMBL/GenBank/DDBJ databases">
        <title>Natronospirillum operosus gen. nov., sp. nov., a haloalkaliphilic satellite isolated from decaying biomass of laboratory culture of cyanobacterium Geitlerinema sp. and proposal of Natronospirillaceae fam. nov. and Saccharospirillaceae fam. nov.</title>
        <authorList>
            <person name="Kevbrin V."/>
            <person name="Boltyanskaya Y."/>
            <person name="Koziaeva V."/>
            <person name="Grouzdev D.S."/>
            <person name="Park M."/>
            <person name="Cho J."/>
        </authorList>
    </citation>
    <scope>NUCLEOTIDE SEQUENCE [LARGE SCALE GENOMIC DNA]</scope>
    <source>
        <strain evidence="4 5">G-116</strain>
    </source>
</reference>
<dbReference type="OrthoDB" id="332676at2"/>
<feature type="active site" description="Charge relay system" evidence="2">
    <location>
        <position position="305"/>
    </location>
</feature>
<evidence type="ECO:0000256" key="1">
    <source>
        <dbReference type="ARBA" id="ARBA00010884"/>
    </source>
</evidence>
<dbReference type="InterPro" id="IPR029058">
    <property type="entry name" value="AB_hydrolase_fold"/>
</dbReference>
<accession>A0A4Z0WGS6</accession>
<sequence>MPLLNSRFRPPRWLPGGHLQTLYPFFFRRVATPSEPVEVPLPDGDRLVADWYPPRAHHNSAREASAQPPLLIVAHGMEGSSQRPYVVGLAAQALARGYAVLAWNLRGCGRADNLLARSYYAGCSDDLDAVIDWARQRHTGPISLAGFSMGGNVTLKWLGEAGDRARARGVVSAAVVSVPCDLLGCNQALEEPRNFLYRRRFVRDLKGRLRAKAERFPDEFDLAPLRRITTVRAFDDHYTAPMHGFDSAEHYYHECSANRFLPAISTPTLLLNARNDPFLAPSCFPEALAAEHAWLYLEAPADGGHVGFFSRERRWWEADRVCAFLDAVKTEPTQAARASESIPVTS</sequence>
<comment type="similarity">
    <text evidence="1">Belongs to the AB hydrolase superfamily. AB hydrolase 4 family.</text>
</comment>
<keyword evidence="4" id="KW-0378">Hydrolase</keyword>
<evidence type="ECO:0000313" key="4">
    <source>
        <dbReference type="EMBL" id="TGG94911.1"/>
    </source>
</evidence>
<dbReference type="EMBL" id="SRMF01000001">
    <property type="protein sequence ID" value="TGG94911.1"/>
    <property type="molecule type" value="Genomic_DNA"/>
</dbReference>
<dbReference type="InterPro" id="IPR012020">
    <property type="entry name" value="ABHD4"/>
</dbReference>
<dbReference type="PANTHER" id="PTHR10794">
    <property type="entry name" value="ABHYDROLASE DOMAIN-CONTAINING PROTEIN"/>
    <property type="match status" value="1"/>
</dbReference>
<dbReference type="InterPro" id="IPR050960">
    <property type="entry name" value="AB_hydrolase_4_sf"/>
</dbReference>